<organism evidence="2 3">
    <name type="scientific">Sulfitobacter brevis</name>
    <dbReference type="NCBI Taxonomy" id="74348"/>
    <lineage>
        <taxon>Bacteria</taxon>
        <taxon>Pseudomonadati</taxon>
        <taxon>Pseudomonadota</taxon>
        <taxon>Alphaproteobacteria</taxon>
        <taxon>Rhodobacterales</taxon>
        <taxon>Roseobacteraceae</taxon>
        <taxon>Sulfitobacter</taxon>
    </lineage>
</organism>
<evidence type="ECO:0000256" key="1">
    <source>
        <dbReference type="SAM" id="SignalP"/>
    </source>
</evidence>
<protein>
    <submittedName>
        <fullName evidence="2">Uncharacterized protein</fullName>
    </submittedName>
</protein>
<dbReference type="Proteomes" id="UP000198977">
    <property type="component" value="Unassembled WGS sequence"/>
</dbReference>
<reference evidence="2 3" key="1">
    <citation type="submission" date="2016-10" db="EMBL/GenBank/DDBJ databases">
        <authorList>
            <person name="de Groot N.N."/>
        </authorList>
    </citation>
    <scope>NUCLEOTIDE SEQUENCE [LARGE SCALE GENOMIC DNA]</scope>
    <source>
        <strain evidence="2 3">DSM 11443</strain>
    </source>
</reference>
<evidence type="ECO:0000313" key="2">
    <source>
        <dbReference type="EMBL" id="SFE55659.1"/>
    </source>
</evidence>
<evidence type="ECO:0000313" key="3">
    <source>
        <dbReference type="Proteomes" id="UP000198977"/>
    </source>
</evidence>
<dbReference type="STRING" id="74348.SAMN04488523_108108"/>
<proteinExistence type="predicted"/>
<dbReference type="EMBL" id="FOMW01000008">
    <property type="protein sequence ID" value="SFE55659.1"/>
    <property type="molecule type" value="Genomic_DNA"/>
</dbReference>
<sequence>MFRTLTLALLVLSSQAAAQSQHPCARDALARAEPLLRVHWGSNDMPRPDIDRAVASIPPIRALQGSGKIDVLEVWGHIYRTSYRMRFLYARIPGTCALMGQEILENSDPY</sequence>
<dbReference type="AlphaFoldDB" id="A0A1I2BHW4"/>
<keyword evidence="1" id="KW-0732">Signal</keyword>
<gene>
    <name evidence="2" type="ORF">SAMN04488523_108108</name>
</gene>
<name>A0A1I2BHW4_9RHOB</name>
<dbReference type="RefSeq" id="WP_093924141.1">
    <property type="nucleotide sequence ID" value="NZ_FOMW01000008.1"/>
</dbReference>
<keyword evidence="3" id="KW-1185">Reference proteome</keyword>
<feature type="chain" id="PRO_5011692899" evidence="1">
    <location>
        <begin position="19"/>
        <end position="110"/>
    </location>
</feature>
<accession>A0A1I2BHW4</accession>
<dbReference type="OrthoDB" id="5569088at2"/>
<feature type="signal peptide" evidence="1">
    <location>
        <begin position="1"/>
        <end position="18"/>
    </location>
</feature>